<dbReference type="Proteomes" id="UP000799757">
    <property type="component" value="Unassembled WGS sequence"/>
</dbReference>
<name>A0A6A6XWX2_9PLEO</name>
<dbReference type="AlphaFoldDB" id="A0A6A6XWX2"/>
<keyword evidence="3" id="KW-1185">Reference proteome</keyword>
<evidence type="ECO:0000313" key="2">
    <source>
        <dbReference type="EMBL" id="KAF2800495.1"/>
    </source>
</evidence>
<evidence type="ECO:0000313" key="3">
    <source>
        <dbReference type="Proteomes" id="UP000799757"/>
    </source>
</evidence>
<sequence length="135" mass="15317">MSQAAGAPPPPPPPPPPKKNVHDLPAELLLSIIQYLKINDYVTFALAIYPVLRSHGLVPPLSVDIYNRITLQQPPPDGRIAIHWTLPAELTEEIMSYLEPADRIAFLFSHRELFMEYLPGLSQETKTRLWKSRNK</sequence>
<organism evidence="2 3">
    <name type="scientific">Melanomma pulvis-pyrius CBS 109.77</name>
    <dbReference type="NCBI Taxonomy" id="1314802"/>
    <lineage>
        <taxon>Eukaryota</taxon>
        <taxon>Fungi</taxon>
        <taxon>Dikarya</taxon>
        <taxon>Ascomycota</taxon>
        <taxon>Pezizomycotina</taxon>
        <taxon>Dothideomycetes</taxon>
        <taxon>Pleosporomycetidae</taxon>
        <taxon>Pleosporales</taxon>
        <taxon>Melanommataceae</taxon>
        <taxon>Melanomma</taxon>
    </lineage>
</organism>
<dbReference type="OrthoDB" id="3882258at2759"/>
<evidence type="ECO:0008006" key="4">
    <source>
        <dbReference type="Google" id="ProtNLM"/>
    </source>
</evidence>
<accession>A0A6A6XWX2</accession>
<feature type="compositionally biased region" description="Pro residues" evidence="1">
    <location>
        <begin position="7"/>
        <end position="18"/>
    </location>
</feature>
<proteinExistence type="predicted"/>
<reference evidence="2" key="1">
    <citation type="journal article" date="2020" name="Stud. Mycol.">
        <title>101 Dothideomycetes genomes: a test case for predicting lifestyles and emergence of pathogens.</title>
        <authorList>
            <person name="Haridas S."/>
            <person name="Albert R."/>
            <person name="Binder M."/>
            <person name="Bloem J."/>
            <person name="Labutti K."/>
            <person name="Salamov A."/>
            <person name="Andreopoulos B."/>
            <person name="Baker S."/>
            <person name="Barry K."/>
            <person name="Bills G."/>
            <person name="Bluhm B."/>
            <person name="Cannon C."/>
            <person name="Castanera R."/>
            <person name="Culley D."/>
            <person name="Daum C."/>
            <person name="Ezra D."/>
            <person name="Gonzalez J."/>
            <person name="Henrissat B."/>
            <person name="Kuo A."/>
            <person name="Liang C."/>
            <person name="Lipzen A."/>
            <person name="Lutzoni F."/>
            <person name="Magnuson J."/>
            <person name="Mondo S."/>
            <person name="Nolan M."/>
            <person name="Ohm R."/>
            <person name="Pangilinan J."/>
            <person name="Park H.-J."/>
            <person name="Ramirez L."/>
            <person name="Alfaro M."/>
            <person name="Sun H."/>
            <person name="Tritt A."/>
            <person name="Yoshinaga Y."/>
            <person name="Zwiers L.-H."/>
            <person name="Turgeon B."/>
            <person name="Goodwin S."/>
            <person name="Spatafora J."/>
            <person name="Crous P."/>
            <person name="Grigoriev I."/>
        </authorList>
    </citation>
    <scope>NUCLEOTIDE SEQUENCE</scope>
    <source>
        <strain evidence="2">CBS 109.77</strain>
    </source>
</reference>
<feature type="region of interest" description="Disordered" evidence="1">
    <location>
        <begin position="1"/>
        <end position="20"/>
    </location>
</feature>
<dbReference type="EMBL" id="MU001747">
    <property type="protein sequence ID" value="KAF2800495.1"/>
    <property type="molecule type" value="Genomic_DNA"/>
</dbReference>
<evidence type="ECO:0000256" key="1">
    <source>
        <dbReference type="SAM" id="MobiDB-lite"/>
    </source>
</evidence>
<protein>
    <recommendedName>
        <fullName evidence="4">F-box domain-containing protein</fullName>
    </recommendedName>
</protein>
<gene>
    <name evidence="2" type="ORF">K505DRAFT_228731</name>
</gene>